<keyword evidence="1" id="KW-0285">Flavoprotein</keyword>
<evidence type="ECO:0000259" key="5">
    <source>
        <dbReference type="Pfam" id="PF00296"/>
    </source>
</evidence>
<reference evidence="6" key="1">
    <citation type="submission" date="2022-12" db="EMBL/GenBank/DDBJ databases">
        <title>Paracoccus sp. EF6 isolated from a lake water.</title>
        <authorList>
            <person name="Liu H."/>
        </authorList>
    </citation>
    <scope>NUCLEOTIDE SEQUENCE</scope>
    <source>
        <strain evidence="6">EF6</strain>
    </source>
</reference>
<evidence type="ECO:0000313" key="7">
    <source>
        <dbReference type="Proteomes" id="UP001149822"/>
    </source>
</evidence>
<gene>
    <name evidence="6" type="ORF">OU682_16675</name>
</gene>
<accession>A0ABT4J7Z0</accession>
<evidence type="ECO:0000256" key="2">
    <source>
        <dbReference type="ARBA" id="ARBA00022643"/>
    </source>
</evidence>
<dbReference type="SUPFAM" id="SSF51679">
    <property type="entry name" value="Bacterial luciferase-like"/>
    <property type="match status" value="1"/>
</dbReference>
<organism evidence="6 7">
    <name type="scientific">Paracoccus benzoatiresistens</name>
    <dbReference type="NCBI Taxonomy" id="2997341"/>
    <lineage>
        <taxon>Bacteria</taxon>
        <taxon>Pseudomonadati</taxon>
        <taxon>Pseudomonadota</taxon>
        <taxon>Alphaproteobacteria</taxon>
        <taxon>Rhodobacterales</taxon>
        <taxon>Paracoccaceae</taxon>
        <taxon>Paracoccus</taxon>
    </lineage>
</organism>
<dbReference type="EMBL" id="JAPTYD010000032">
    <property type="protein sequence ID" value="MCZ0963247.1"/>
    <property type="molecule type" value="Genomic_DNA"/>
</dbReference>
<evidence type="ECO:0000256" key="1">
    <source>
        <dbReference type="ARBA" id="ARBA00022630"/>
    </source>
</evidence>
<dbReference type="PANTHER" id="PTHR42847">
    <property type="entry name" value="ALKANESULFONATE MONOOXYGENASE"/>
    <property type="match status" value="1"/>
</dbReference>
<name>A0ABT4J7Z0_9RHOB</name>
<keyword evidence="2" id="KW-0288">FMN</keyword>
<evidence type="ECO:0000313" key="6">
    <source>
        <dbReference type="EMBL" id="MCZ0963247.1"/>
    </source>
</evidence>
<evidence type="ECO:0000256" key="3">
    <source>
        <dbReference type="ARBA" id="ARBA00023002"/>
    </source>
</evidence>
<keyword evidence="7" id="KW-1185">Reference proteome</keyword>
<dbReference type="Gene3D" id="3.20.20.30">
    <property type="entry name" value="Luciferase-like domain"/>
    <property type="match status" value="1"/>
</dbReference>
<dbReference type="Pfam" id="PF00296">
    <property type="entry name" value="Bac_luciferase"/>
    <property type="match status" value="1"/>
</dbReference>
<protein>
    <submittedName>
        <fullName evidence="6">LLM class flavin-dependent oxidoreductase</fullName>
    </submittedName>
</protein>
<dbReference type="InterPro" id="IPR036661">
    <property type="entry name" value="Luciferase-like_sf"/>
</dbReference>
<evidence type="ECO:0000256" key="4">
    <source>
        <dbReference type="ARBA" id="ARBA00023033"/>
    </source>
</evidence>
<keyword evidence="3" id="KW-0560">Oxidoreductase</keyword>
<dbReference type="PANTHER" id="PTHR42847:SF4">
    <property type="entry name" value="ALKANESULFONATE MONOOXYGENASE-RELATED"/>
    <property type="match status" value="1"/>
</dbReference>
<feature type="domain" description="Luciferase-like" evidence="5">
    <location>
        <begin position="7"/>
        <end position="107"/>
    </location>
</feature>
<dbReference type="InterPro" id="IPR050172">
    <property type="entry name" value="SsuD_RutA_monooxygenase"/>
</dbReference>
<sequence length="126" mass="13599">MSKPDIFWFLPTSGDTRYLGTSDFGRAPSTAYLSEIGQTADRLGYDGMLIPTGASCLDPWIVAAALAPVTHRLRLLVALRTSVTGPTVAARQAAALDETLGGRLLFECRAGRRPARTGRGRRILRP</sequence>
<dbReference type="InterPro" id="IPR011251">
    <property type="entry name" value="Luciferase-like_dom"/>
</dbReference>
<dbReference type="Proteomes" id="UP001149822">
    <property type="component" value="Unassembled WGS sequence"/>
</dbReference>
<keyword evidence="4" id="KW-0503">Monooxygenase</keyword>
<proteinExistence type="predicted"/>
<comment type="caution">
    <text evidence="6">The sequence shown here is derived from an EMBL/GenBank/DDBJ whole genome shotgun (WGS) entry which is preliminary data.</text>
</comment>